<dbReference type="GO" id="GO:0051087">
    <property type="term" value="F:protein-folding chaperone binding"/>
    <property type="evidence" value="ECO:0007669"/>
    <property type="project" value="TreeGrafter"/>
</dbReference>
<dbReference type="GO" id="GO:0005737">
    <property type="term" value="C:cytoplasm"/>
    <property type="evidence" value="ECO:0007669"/>
    <property type="project" value="TreeGrafter"/>
</dbReference>
<evidence type="ECO:0000313" key="4">
    <source>
        <dbReference type="Proteomes" id="UP000276215"/>
    </source>
</evidence>
<evidence type="ECO:0000256" key="1">
    <source>
        <dbReference type="SAM" id="MobiDB-lite"/>
    </source>
</evidence>
<proteinExistence type="predicted"/>
<dbReference type="InterPro" id="IPR004918">
    <property type="entry name" value="Cdc37"/>
</dbReference>
<protein>
    <recommendedName>
        <fullName evidence="2">Cdc37 C-terminal domain-containing protein</fullName>
    </recommendedName>
</protein>
<feature type="compositionally biased region" description="Basic and acidic residues" evidence="1">
    <location>
        <begin position="141"/>
        <end position="167"/>
    </location>
</feature>
<name>A0A3N4JNQ4_9PEZI</name>
<dbReference type="GO" id="GO:0006457">
    <property type="term" value="P:protein folding"/>
    <property type="evidence" value="ECO:0007669"/>
    <property type="project" value="TreeGrafter"/>
</dbReference>
<dbReference type="SUPFAM" id="SSF101391">
    <property type="entry name" value="Hsp90 co-chaperone CDC37"/>
    <property type="match status" value="1"/>
</dbReference>
<feature type="domain" description="Cdc37 C-terminal" evidence="2">
    <location>
        <begin position="74"/>
        <end position="160"/>
    </location>
</feature>
<organism evidence="3 4">
    <name type="scientific">Choiromyces venosus 120613-1</name>
    <dbReference type="NCBI Taxonomy" id="1336337"/>
    <lineage>
        <taxon>Eukaryota</taxon>
        <taxon>Fungi</taxon>
        <taxon>Dikarya</taxon>
        <taxon>Ascomycota</taxon>
        <taxon>Pezizomycotina</taxon>
        <taxon>Pezizomycetes</taxon>
        <taxon>Pezizales</taxon>
        <taxon>Tuberaceae</taxon>
        <taxon>Choiromyces</taxon>
    </lineage>
</organism>
<sequence>MAELGNAQHEMIELLLYAEAYDFKGIAQKVFHENVTTTYGHIRERAVAIANECSNENAEQIQLHTVDPNTQISIAVPLADSKEPDIQKSHKIFESFPPGLQYALESGSLDEVNKGQQVLKKIEEEERTVKVNASSSLGVMEMDRKVSEMGKGKEETPKDEDLAKEID</sequence>
<dbReference type="SMART" id="SM01069">
    <property type="entry name" value="CDC37_C"/>
    <property type="match status" value="1"/>
</dbReference>
<dbReference type="GO" id="GO:0051082">
    <property type="term" value="F:unfolded protein binding"/>
    <property type="evidence" value="ECO:0007669"/>
    <property type="project" value="TreeGrafter"/>
</dbReference>
<evidence type="ECO:0000313" key="3">
    <source>
        <dbReference type="EMBL" id="RPA99872.1"/>
    </source>
</evidence>
<gene>
    <name evidence="3" type="ORF">L873DRAFT_1789324</name>
</gene>
<dbReference type="OrthoDB" id="440202at2759"/>
<dbReference type="PANTHER" id="PTHR12800:SF4">
    <property type="entry name" value="HSP90 CO-CHAPERONE CDC37"/>
    <property type="match status" value="1"/>
</dbReference>
<dbReference type="PANTHER" id="PTHR12800">
    <property type="entry name" value="CDC37-RELATED"/>
    <property type="match status" value="1"/>
</dbReference>
<dbReference type="GO" id="GO:0031072">
    <property type="term" value="F:heat shock protein binding"/>
    <property type="evidence" value="ECO:0007669"/>
    <property type="project" value="TreeGrafter"/>
</dbReference>
<dbReference type="Proteomes" id="UP000276215">
    <property type="component" value="Unassembled WGS sequence"/>
</dbReference>
<dbReference type="Pfam" id="PF08564">
    <property type="entry name" value="CDC37_C"/>
    <property type="match status" value="1"/>
</dbReference>
<dbReference type="STRING" id="1336337.A0A3N4JNQ4"/>
<keyword evidence="4" id="KW-1185">Reference proteome</keyword>
<feature type="region of interest" description="Disordered" evidence="1">
    <location>
        <begin position="133"/>
        <end position="167"/>
    </location>
</feature>
<reference evidence="3 4" key="1">
    <citation type="journal article" date="2018" name="Nat. Ecol. Evol.">
        <title>Pezizomycetes genomes reveal the molecular basis of ectomycorrhizal truffle lifestyle.</title>
        <authorList>
            <person name="Murat C."/>
            <person name="Payen T."/>
            <person name="Noel B."/>
            <person name="Kuo A."/>
            <person name="Morin E."/>
            <person name="Chen J."/>
            <person name="Kohler A."/>
            <person name="Krizsan K."/>
            <person name="Balestrini R."/>
            <person name="Da Silva C."/>
            <person name="Montanini B."/>
            <person name="Hainaut M."/>
            <person name="Levati E."/>
            <person name="Barry K.W."/>
            <person name="Belfiori B."/>
            <person name="Cichocki N."/>
            <person name="Clum A."/>
            <person name="Dockter R.B."/>
            <person name="Fauchery L."/>
            <person name="Guy J."/>
            <person name="Iotti M."/>
            <person name="Le Tacon F."/>
            <person name="Lindquist E.A."/>
            <person name="Lipzen A."/>
            <person name="Malagnac F."/>
            <person name="Mello A."/>
            <person name="Molinier V."/>
            <person name="Miyauchi S."/>
            <person name="Poulain J."/>
            <person name="Riccioni C."/>
            <person name="Rubini A."/>
            <person name="Sitrit Y."/>
            <person name="Splivallo R."/>
            <person name="Traeger S."/>
            <person name="Wang M."/>
            <person name="Zifcakova L."/>
            <person name="Wipf D."/>
            <person name="Zambonelli A."/>
            <person name="Paolocci F."/>
            <person name="Nowrousian M."/>
            <person name="Ottonello S."/>
            <person name="Baldrian P."/>
            <person name="Spatafora J.W."/>
            <person name="Henrissat B."/>
            <person name="Nagy L.G."/>
            <person name="Aury J.M."/>
            <person name="Wincker P."/>
            <person name="Grigoriev I.V."/>
            <person name="Bonfante P."/>
            <person name="Martin F.M."/>
        </authorList>
    </citation>
    <scope>NUCLEOTIDE SEQUENCE [LARGE SCALE GENOMIC DNA]</scope>
    <source>
        <strain evidence="3 4">120613-1</strain>
    </source>
</reference>
<accession>A0A3N4JNQ4</accession>
<dbReference type="AlphaFoldDB" id="A0A3N4JNQ4"/>
<dbReference type="GO" id="GO:0050821">
    <property type="term" value="P:protein stabilization"/>
    <property type="evidence" value="ECO:0007669"/>
    <property type="project" value="TreeGrafter"/>
</dbReference>
<dbReference type="InterPro" id="IPR013873">
    <property type="entry name" value="Cdc37_C"/>
</dbReference>
<evidence type="ECO:0000259" key="2">
    <source>
        <dbReference type="SMART" id="SM01069"/>
    </source>
</evidence>
<dbReference type="EMBL" id="ML120384">
    <property type="protein sequence ID" value="RPA99872.1"/>
    <property type="molecule type" value="Genomic_DNA"/>
</dbReference>